<comment type="caution">
    <text evidence="1">The sequence shown here is derived from an EMBL/GenBank/DDBJ whole genome shotgun (WGS) entry which is preliminary data.</text>
</comment>
<dbReference type="AlphaFoldDB" id="A0AAE4LJT6"/>
<accession>A0AAE4LJT6</accession>
<organism evidence="1 2">
    <name type="scientific">Alistipes finegoldii</name>
    <dbReference type="NCBI Taxonomy" id="214856"/>
    <lineage>
        <taxon>Bacteria</taxon>
        <taxon>Pseudomonadati</taxon>
        <taxon>Bacteroidota</taxon>
        <taxon>Bacteroidia</taxon>
        <taxon>Bacteroidales</taxon>
        <taxon>Rikenellaceae</taxon>
        <taxon>Alistipes</taxon>
    </lineage>
</organism>
<sequence>MQLGLIKAIEKGYELTVDCFINSAVRKTAAGIYKEICNFCNSKKVTPPNWDKRAMSVLLTKYNSINLSASESITITYQLNERCKTLPEKVSLSYFIKALNMQEQYKAVTERAKQAKQFKENFGGFAF</sequence>
<protein>
    <submittedName>
        <fullName evidence="1">Uncharacterized protein</fullName>
    </submittedName>
</protein>
<evidence type="ECO:0000313" key="2">
    <source>
        <dbReference type="Proteomes" id="UP001181347"/>
    </source>
</evidence>
<reference evidence="1" key="1">
    <citation type="submission" date="2023-10" db="EMBL/GenBank/DDBJ databases">
        <title>Genome Sequence of the Bacteria from From Gut Wall in Crohn's Disease.</title>
        <authorList>
            <person name="Rodriguez-Palacios A."/>
        </authorList>
    </citation>
    <scope>NUCLEOTIDE SEQUENCE</scope>
    <source>
        <strain evidence="1">CavFT-hAR58</strain>
    </source>
</reference>
<dbReference type="Proteomes" id="UP001181347">
    <property type="component" value="Unassembled WGS sequence"/>
</dbReference>
<name>A0AAE4LJT6_9BACT</name>
<gene>
    <name evidence="1" type="ORF">RVH17_03375</name>
</gene>
<dbReference type="EMBL" id="JAWDES010000004">
    <property type="protein sequence ID" value="MDU0259159.1"/>
    <property type="molecule type" value="Genomic_DNA"/>
</dbReference>
<proteinExistence type="predicted"/>
<evidence type="ECO:0000313" key="1">
    <source>
        <dbReference type="EMBL" id="MDU0259159.1"/>
    </source>
</evidence>
<dbReference type="RefSeq" id="WP_229028757.1">
    <property type="nucleotide sequence ID" value="NZ_JAHOOI010000018.1"/>
</dbReference>